<feature type="domain" description="Acyltransferase 3" evidence="2">
    <location>
        <begin position="7"/>
        <end position="310"/>
    </location>
</feature>
<dbReference type="Pfam" id="PF01757">
    <property type="entry name" value="Acyl_transf_3"/>
    <property type="match status" value="1"/>
</dbReference>
<feature type="transmembrane region" description="Helical" evidence="1">
    <location>
        <begin position="232"/>
        <end position="250"/>
    </location>
</feature>
<evidence type="ECO:0000256" key="1">
    <source>
        <dbReference type="SAM" id="Phobius"/>
    </source>
</evidence>
<organism evidence="3 4">
    <name type="scientific">Arcicella aquatica</name>
    <dbReference type="NCBI Taxonomy" id="217141"/>
    <lineage>
        <taxon>Bacteria</taxon>
        <taxon>Pseudomonadati</taxon>
        <taxon>Bacteroidota</taxon>
        <taxon>Cytophagia</taxon>
        <taxon>Cytophagales</taxon>
        <taxon>Flectobacillaceae</taxon>
        <taxon>Arcicella</taxon>
    </lineage>
</organism>
<dbReference type="Proteomes" id="UP001304671">
    <property type="component" value="Unassembled WGS sequence"/>
</dbReference>
<feature type="transmembrane region" description="Helical" evidence="1">
    <location>
        <begin position="299"/>
        <end position="317"/>
    </location>
</feature>
<evidence type="ECO:0000259" key="2">
    <source>
        <dbReference type="Pfam" id="PF01757"/>
    </source>
</evidence>
<keyword evidence="1" id="KW-0472">Membrane</keyword>
<sequence>MKNRESNIELLRIVLMIMIITHHIIVHGFGLENMVNDFFHHDKNKLYFGLFINSFVIVGVNTFVFISGYYGMKFKLKVLVSILFQALFYSLFISLLFAVFNHSMFDWKDLVRSIFPISGNVWWYLGVYLALYFISPFLNKGVDGIENKQLMLLLLGLLYLDCFAGFIFKTVSGDGFTVFHFITIYILARFLRKMNIIIKKPIHFFLVSALVLFCSTLFCVDIHKFAFVWRLFSYNNPLLIFAAIMLFFTFKNIKVQSNFINLISSAVFGIYLIHEHPLIRKEIAHFISQVRGKESLSLLMLYIVCAIATIFTIGSLIELSRKAIFTKIEDKFSLIWQKNSVITDVKKLCYSFINRLKITKPTT</sequence>
<feature type="transmembrane region" description="Helical" evidence="1">
    <location>
        <begin position="174"/>
        <end position="191"/>
    </location>
</feature>
<evidence type="ECO:0000313" key="3">
    <source>
        <dbReference type="EMBL" id="MEA5258596.1"/>
    </source>
</evidence>
<dbReference type="GO" id="GO:0016746">
    <property type="term" value="F:acyltransferase activity"/>
    <property type="evidence" value="ECO:0007669"/>
    <property type="project" value="UniProtKB-KW"/>
</dbReference>
<name>A0ABU5QNE6_9BACT</name>
<gene>
    <name evidence="3" type="ORF">VB264_12440</name>
</gene>
<evidence type="ECO:0000313" key="4">
    <source>
        <dbReference type="Proteomes" id="UP001304671"/>
    </source>
</evidence>
<feature type="transmembrane region" description="Helical" evidence="1">
    <location>
        <begin position="46"/>
        <end position="66"/>
    </location>
</feature>
<proteinExistence type="predicted"/>
<dbReference type="InterPro" id="IPR002656">
    <property type="entry name" value="Acyl_transf_3_dom"/>
</dbReference>
<keyword evidence="3" id="KW-0808">Transferase</keyword>
<feature type="transmembrane region" description="Helical" evidence="1">
    <location>
        <begin position="259"/>
        <end position="279"/>
    </location>
</feature>
<feature type="transmembrane region" description="Helical" evidence="1">
    <location>
        <begin position="12"/>
        <end position="31"/>
    </location>
</feature>
<feature type="transmembrane region" description="Helical" evidence="1">
    <location>
        <begin position="150"/>
        <end position="168"/>
    </location>
</feature>
<keyword evidence="4" id="KW-1185">Reference proteome</keyword>
<accession>A0ABU5QNE6</accession>
<keyword evidence="1" id="KW-1133">Transmembrane helix</keyword>
<keyword evidence="3" id="KW-0012">Acyltransferase</keyword>
<feature type="transmembrane region" description="Helical" evidence="1">
    <location>
        <begin position="78"/>
        <end position="101"/>
    </location>
</feature>
<feature type="transmembrane region" description="Helical" evidence="1">
    <location>
        <begin position="121"/>
        <end position="138"/>
    </location>
</feature>
<keyword evidence="1" id="KW-0812">Transmembrane</keyword>
<comment type="caution">
    <text evidence="3">The sequence shown here is derived from an EMBL/GenBank/DDBJ whole genome shotgun (WGS) entry which is preliminary data.</text>
</comment>
<protein>
    <submittedName>
        <fullName evidence="3">Acyltransferase family protein</fullName>
    </submittedName>
</protein>
<feature type="transmembrane region" description="Helical" evidence="1">
    <location>
        <begin position="203"/>
        <end position="226"/>
    </location>
</feature>
<dbReference type="RefSeq" id="WP_323249810.1">
    <property type="nucleotide sequence ID" value="NZ_JAYFUL010000018.1"/>
</dbReference>
<reference evidence="3 4" key="1">
    <citation type="submission" date="2023-12" db="EMBL/GenBank/DDBJ databases">
        <title>Novel species of the genus Arcicella isolated from rivers.</title>
        <authorList>
            <person name="Lu H."/>
        </authorList>
    </citation>
    <scope>NUCLEOTIDE SEQUENCE [LARGE SCALE GENOMIC DNA]</scope>
    <source>
        <strain evidence="3 4">LMG 21963</strain>
    </source>
</reference>
<dbReference type="EMBL" id="JAYFUL010000018">
    <property type="protein sequence ID" value="MEA5258596.1"/>
    <property type="molecule type" value="Genomic_DNA"/>
</dbReference>